<name>A0A0M4LG09_9HYPH</name>
<proteinExistence type="predicted"/>
<evidence type="ECO:0000313" key="1">
    <source>
        <dbReference type="EMBL" id="ALE03257.1"/>
    </source>
</evidence>
<gene>
    <name evidence="1" type="ORF">PU02_0443</name>
</gene>
<accession>A0A0M4LG09</accession>
<organism evidence="1 2">
    <name type="scientific">Bartonella ancashensis</name>
    <dbReference type="NCBI Taxonomy" id="1318743"/>
    <lineage>
        <taxon>Bacteria</taxon>
        <taxon>Pseudomonadati</taxon>
        <taxon>Pseudomonadota</taxon>
        <taxon>Alphaproteobacteria</taxon>
        <taxon>Hyphomicrobiales</taxon>
        <taxon>Bartonellaceae</taxon>
        <taxon>Bartonella</taxon>
    </lineage>
</organism>
<dbReference type="STRING" id="1318743.PU02_0443"/>
<keyword evidence="2" id="KW-1185">Reference proteome</keyword>
<sequence>MFWHNKNIFVYRNFGKSLVANNHDLRLFGISKMKKNNDSFKNDLEKINRDVFSSLKFH</sequence>
<dbReference type="EMBL" id="CP010401">
    <property type="protein sequence ID" value="ALE03257.1"/>
    <property type="molecule type" value="Genomic_DNA"/>
</dbReference>
<reference evidence="1 2" key="1">
    <citation type="journal article" date="2015" name="Genome Announc.">
        <title>Complete Genome Sequence of Bartonella ancashensis Strain 20.00, Isolated from the Blood of a Patient with Verruga Peruana.</title>
        <authorList>
            <person name="Hang J."/>
            <person name="Mullins K.E."/>
            <person name="Clifford R.J."/>
            <person name="Onmus-Leone F."/>
            <person name="Yang Y."/>
            <person name="Jiang J."/>
            <person name="Leguia M."/>
            <person name="Kasper M.R."/>
            <person name="Maguina C."/>
            <person name="Lesho E.P."/>
            <person name="Jarman R.G."/>
            <person name="Richards A.L."/>
            <person name="Blazes D."/>
        </authorList>
    </citation>
    <scope>NUCLEOTIDE SEQUENCE [LARGE SCALE GENOMIC DNA]</scope>
    <source>
        <strain evidence="1 2">20.00</strain>
    </source>
</reference>
<dbReference type="Proteomes" id="UP000057213">
    <property type="component" value="Chromosome"/>
</dbReference>
<dbReference type="AlphaFoldDB" id="A0A0M4LG09"/>
<dbReference type="KEGG" id="banc:PU02_0443"/>
<evidence type="ECO:0000313" key="2">
    <source>
        <dbReference type="Proteomes" id="UP000057213"/>
    </source>
</evidence>
<protein>
    <submittedName>
        <fullName evidence="1">Uncharacterized protein</fullName>
    </submittedName>
</protein>
<dbReference type="PATRIC" id="fig|1318743.3.peg.455"/>